<evidence type="ECO:0000313" key="3">
    <source>
        <dbReference type="Proteomes" id="UP000030643"/>
    </source>
</evidence>
<keyword evidence="1" id="KW-1133">Transmembrane helix</keyword>
<protein>
    <submittedName>
        <fullName evidence="2">Putative membrane protein</fullName>
    </submittedName>
</protein>
<keyword evidence="1" id="KW-0812">Transmembrane</keyword>
<organism evidence="2 3">
    <name type="scientific">Weissella oryzae (strain DSM 25784 / JCM 18191 / LMG 30913 / SG25)</name>
    <dbReference type="NCBI Taxonomy" id="1329250"/>
    <lineage>
        <taxon>Bacteria</taxon>
        <taxon>Bacillati</taxon>
        <taxon>Bacillota</taxon>
        <taxon>Bacilli</taxon>
        <taxon>Lactobacillales</taxon>
        <taxon>Lactobacillaceae</taxon>
        <taxon>Weissella</taxon>
    </lineage>
</organism>
<keyword evidence="1" id="KW-0472">Membrane</keyword>
<dbReference type="Pfam" id="PF22564">
    <property type="entry name" value="HAAS"/>
    <property type="match status" value="1"/>
</dbReference>
<dbReference type="AlphaFoldDB" id="A0A069CWP7"/>
<feature type="transmembrane region" description="Helical" evidence="1">
    <location>
        <begin position="96"/>
        <end position="118"/>
    </location>
</feature>
<dbReference type="EMBL" id="DF820498">
    <property type="protein sequence ID" value="GAK31767.1"/>
    <property type="molecule type" value="Genomic_DNA"/>
</dbReference>
<feature type="transmembrane region" description="Helical" evidence="1">
    <location>
        <begin position="124"/>
        <end position="148"/>
    </location>
</feature>
<sequence>MLMENEIFFKQLRGHLRGLTQAEQDDVIDFYREYASDANLAGERLIKAFGTPKQLARRVLLDYSIRYDDMVDNDAPSVTETPRIQQTKRVKRQMNLLWVILLALLTSWVWIPAVLLILAGLFVFVMLVIFVILGLAFAAVSGIMLLWAGVSLMAQSLPSGFFWLGAGFVLIGIQFVAWPIGLLILKVALDGLITFAKFLGRRFSKGTKRGGNTHA</sequence>
<accession>A0A069CWP7</accession>
<gene>
    <name evidence="2" type="ORF">WOSG25_150180</name>
</gene>
<keyword evidence="3" id="KW-1185">Reference proteome</keyword>
<evidence type="ECO:0000256" key="1">
    <source>
        <dbReference type="SAM" id="Phobius"/>
    </source>
</evidence>
<feature type="transmembrane region" description="Helical" evidence="1">
    <location>
        <begin position="160"/>
        <end position="177"/>
    </location>
</feature>
<dbReference type="Proteomes" id="UP000030643">
    <property type="component" value="Unassembled WGS sequence"/>
</dbReference>
<reference evidence="3" key="1">
    <citation type="journal article" date="2014" name="Genome Announc.">
        <title>Draft genome sequence of Weissella oryzae SG25T, isolated from fermented rice grains.</title>
        <authorList>
            <person name="Tanizawa Y."/>
            <person name="Fujisawa T."/>
            <person name="Mochizuki T."/>
            <person name="Kaminuma E."/>
            <person name="Suzuki Y."/>
            <person name="Nakamura Y."/>
            <person name="Tohno M."/>
        </authorList>
    </citation>
    <scope>NUCLEOTIDE SEQUENCE [LARGE SCALE GENOMIC DNA]</scope>
    <source>
        <strain evidence="3">DSM 25784 / JCM 18191 / LMG 30913 / SG25</strain>
    </source>
</reference>
<proteinExistence type="predicted"/>
<name>A0A069CWP7_WEIOS</name>
<dbReference type="eggNOG" id="COG4709">
    <property type="taxonomic scope" value="Bacteria"/>
</dbReference>
<evidence type="ECO:0000313" key="2">
    <source>
        <dbReference type="EMBL" id="GAK31767.1"/>
    </source>
</evidence>
<dbReference type="STRING" id="1329250.WOSG25_150180"/>